<comment type="caution">
    <text evidence="7">The sequence shown here is derived from an EMBL/GenBank/DDBJ whole genome shotgun (WGS) entry which is preliminary data.</text>
</comment>
<dbReference type="AlphaFoldDB" id="A0A942UT03"/>
<dbReference type="InterPro" id="IPR039072">
    <property type="entry name" value="ATP_synth_I_Bacilli"/>
</dbReference>
<organism evidence="7 8">
    <name type="scientific">Lederbergia citrea</name>
    <dbReference type="NCBI Taxonomy" id="2833581"/>
    <lineage>
        <taxon>Bacteria</taxon>
        <taxon>Bacillati</taxon>
        <taxon>Bacillota</taxon>
        <taxon>Bacilli</taxon>
        <taxon>Bacillales</taxon>
        <taxon>Bacillaceae</taxon>
        <taxon>Lederbergia</taxon>
    </lineage>
</organism>
<dbReference type="InterPro" id="IPR005598">
    <property type="entry name" value="ATP_synth_I"/>
</dbReference>
<dbReference type="PANTHER" id="PTHR40035">
    <property type="entry name" value="ATP SYNTHASE PROTEIN I"/>
    <property type="match status" value="1"/>
</dbReference>
<keyword evidence="4 6" id="KW-1133">Transmembrane helix</keyword>
<evidence type="ECO:0000256" key="5">
    <source>
        <dbReference type="ARBA" id="ARBA00023136"/>
    </source>
</evidence>
<feature type="transmembrane region" description="Helical" evidence="6">
    <location>
        <begin position="12"/>
        <end position="28"/>
    </location>
</feature>
<keyword evidence="2" id="KW-1003">Cell membrane</keyword>
<dbReference type="EMBL" id="JAGYPN010000002">
    <property type="protein sequence ID" value="MBS4223429.1"/>
    <property type="molecule type" value="Genomic_DNA"/>
</dbReference>
<proteinExistence type="predicted"/>
<evidence type="ECO:0000256" key="3">
    <source>
        <dbReference type="ARBA" id="ARBA00022692"/>
    </source>
</evidence>
<dbReference type="Proteomes" id="UP000676456">
    <property type="component" value="Unassembled WGS sequence"/>
</dbReference>
<evidence type="ECO:0000313" key="7">
    <source>
        <dbReference type="EMBL" id="MBS4223429.1"/>
    </source>
</evidence>
<evidence type="ECO:0000256" key="2">
    <source>
        <dbReference type="ARBA" id="ARBA00022475"/>
    </source>
</evidence>
<feature type="transmembrane region" description="Helical" evidence="6">
    <location>
        <begin position="72"/>
        <end position="89"/>
    </location>
</feature>
<protein>
    <submittedName>
        <fullName evidence="7">ATP synthase subunit I</fullName>
    </submittedName>
</protein>
<dbReference type="Pfam" id="PF03899">
    <property type="entry name" value="ATP-synt_I"/>
    <property type="match status" value="1"/>
</dbReference>
<sequence length="125" mass="14352">MPELQQLFYRHCKYIYYILSIYVLGWGFTSYKSIFMGLILGTSVSLFNHWYLVRKTTIFGEAFTSGKKVRSLGTLVRMATVILAVYIAGKYPDTFHLVSVIIGVMTAYAVIMIDFALQQIFKSHE</sequence>
<evidence type="ECO:0000313" key="8">
    <source>
        <dbReference type="Proteomes" id="UP000676456"/>
    </source>
</evidence>
<reference evidence="7 8" key="1">
    <citation type="submission" date="2021-05" db="EMBL/GenBank/DDBJ databases">
        <title>Novel Bacillus species.</title>
        <authorList>
            <person name="Liu G."/>
        </authorList>
    </citation>
    <scope>NUCLEOTIDE SEQUENCE [LARGE SCALE GENOMIC DNA]</scope>
    <source>
        <strain evidence="7 8">FJAT-49682</strain>
    </source>
</reference>
<dbReference type="GO" id="GO:0005886">
    <property type="term" value="C:plasma membrane"/>
    <property type="evidence" value="ECO:0007669"/>
    <property type="project" value="UniProtKB-SubCell"/>
</dbReference>
<dbReference type="RefSeq" id="WP_213098441.1">
    <property type="nucleotide sequence ID" value="NZ_JAGYPN010000002.1"/>
</dbReference>
<evidence type="ECO:0000256" key="4">
    <source>
        <dbReference type="ARBA" id="ARBA00022989"/>
    </source>
</evidence>
<accession>A0A942UT03</accession>
<feature type="transmembrane region" description="Helical" evidence="6">
    <location>
        <begin position="95"/>
        <end position="117"/>
    </location>
</feature>
<keyword evidence="5 6" id="KW-0472">Membrane</keyword>
<gene>
    <name evidence="7" type="ORF">KHA91_11805</name>
</gene>
<comment type="subcellular location">
    <subcellularLocation>
        <location evidence="1">Cell membrane</location>
        <topology evidence="1">Multi-pass membrane protein</topology>
    </subcellularLocation>
</comment>
<dbReference type="PANTHER" id="PTHR40035:SF1">
    <property type="entry name" value="ATP SYNTHASE PROTEIN I"/>
    <property type="match status" value="1"/>
</dbReference>
<evidence type="ECO:0000256" key="1">
    <source>
        <dbReference type="ARBA" id="ARBA00004651"/>
    </source>
</evidence>
<keyword evidence="8" id="KW-1185">Reference proteome</keyword>
<evidence type="ECO:0000256" key="6">
    <source>
        <dbReference type="SAM" id="Phobius"/>
    </source>
</evidence>
<keyword evidence="3 6" id="KW-0812">Transmembrane</keyword>
<name>A0A942UT03_9BACI</name>
<feature type="transmembrane region" description="Helical" evidence="6">
    <location>
        <begin position="34"/>
        <end position="52"/>
    </location>
</feature>